<proteinExistence type="predicted"/>
<name>A0A4S3ZU12_9HYPH</name>
<reference evidence="2 3" key="1">
    <citation type="submission" date="2019-04" db="EMBL/GenBank/DDBJ databases">
        <title>Rhizobium terrae sp. nov., isolated from a paddy soil.</title>
        <authorList>
            <person name="Lin S.-Y."/>
            <person name="Hameed A."/>
            <person name="Huang H.-I."/>
            <person name="Young C.-C."/>
        </authorList>
    </citation>
    <scope>NUCLEOTIDE SEQUENCE [LARGE SCALE GENOMIC DNA]</scope>
    <source>
        <strain evidence="2 3">CC-HIH110</strain>
    </source>
</reference>
<evidence type="ECO:0000313" key="2">
    <source>
        <dbReference type="EMBL" id="THF49055.1"/>
    </source>
</evidence>
<evidence type="ECO:0008006" key="4">
    <source>
        <dbReference type="Google" id="ProtNLM"/>
    </source>
</evidence>
<feature type="transmembrane region" description="Helical" evidence="1">
    <location>
        <begin position="125"/>
        <end position="144"/>
    </location>
</feature>
<evidence type="ECO:0000256" key="1">
    <source>
        <dbReference type="SAM" id="Phobius"/>
    </source>
</evidence>
<sequence length="589" mass="62415">MSKARPAAWIIAAYCALVIAIILVVRLSFAQDYVGADNDDAMRLVEVRDFLAGQGWFDMMQYRLGLLPGTLMHWSRLIDFPIAVLIRLSSLMFPTQKAEAIALAIWPLLWVAPVMASLGCAALKLGGRVALHVALGLTGLYLLTSNRFLPGSIDHHNVQIALMAFLAMVLSVSTAWQAYAAAGVACALALAIGAETTPIVAVACLIVAVKWGVVGKAMQVQAASFSLALALFVSLFFVGTVPPAHYGVVTCDNLSFGYYALTAMGGGLLCLASVVASRLSLSYRLASLALIGAVVGVSALKIAPQCLGNPLANLDPLLVTLWLNNVGEAMSFSAIAQREPSELGAFYAVGFLALLVCCWRIWRKDRAAAHAVLALLLATSWAVSLIQVRGNMFANMLAIVPLALLIADLRETTQQKPWKITAQLVYIASILCSVPVLWAVVGVFVSQGPQALRVGANTALTTTKQCKSAQALAQLASMPATTVAASSEIGTAILRFTHHRVLTAPYHRDQGGMLTELHIGLSTPKDAQSFLHGAGVGIVAFCPSDAQTKQLIELKSDGLYAALAKGAVPDYLAPLPPDTQSGLQLFSVR</sequence>
<feature type="transmembrane region" description="Helical" evidence="1">
    <location>
        <begin position="182"/>
        <end position="208"/>
    </location>
</feature>
<feature type="transmembrane region" description="Helical" evidence="1">
    <location>
        <begin position="421"/>
        <end position="445"/>
    </location>
</feature>
<dbReference type="AlphaFoldDB" id="A0A4S3ZU12"/>
<feature type="transmembrane region" description="Helical" evidence="1">
    <location>
        <begin position="156"/>
        <end position="176"/>
    </location>
</feature>
<feature type="transmembrane region" description="Helical" evidence="1">
    <location>
        <begin position="220"/>
        <end position="244"/>
    </location>
</feature>
<keyword evidence="1" id="KW-0812">Transmembrane</keyword>
<keyword evidence="3" id="KW-1185">Reference proteome</keyword>
<accession>A0A4S3ZU12</accession>
<evidence type="ECO:0000313" key="3">
    <source>
        <dbReference type="Proteomes" id="UP000310754"/>
    </source>
</evidence>
<feature type="transmembrane region" description="Helical" evidence="1">
    <location>
        <begin position="100"/>
        <end position="119"/>
    </location>
</feature>
<feature type="transmembrane region" description="Helical" evidence="1">
    <location>
        <begin position="256"/>
        <end position="276"/>
    </location>
</feature>
<gene>
    <name evidence="2" type="ORF">E6C51_13710</name>
</gene>
<feature type="transmembrane region" description="Helical" evidence="1">
    <location>
        <begin position="367"/>
        <end position="386"/>
    </location>
</feature>
<organism evidence="2 3">
    <name type="scientific">Allorhizobium terrae</name>
    <dbReference type="NCBI Taxonomy" id="1848972"/>
    <lineage>
        <taxon>Bacteria</taxon>
        <taxon>Pseudomonadati</taxon>
        <taxon>Pseudomonadota</taxon>
        <taxon>Alphaproteobacteria</taxon>
        <taxon>Hyphomicrobiales</taxon>
        <taxon>Rhizobiaceae</taxon>
        <taxon>Rhizobium/Agrobacterium group</taxon>
        <taxon>Allorhizobium</taxon>
    </lineage>
</organism>
<keyword evidence="1" id="KW-1133">Transmembrane helix</keyword>
<feature type="transmembrane region" description="Helical" evidence="1">
    <location>
        <begin position="392"/>
        <end position="409"/>
    </location>
</feature>
<keyword evidence="1" id="KW-0472">Membrane</keyword>
<protein>
    <recommendedName>
        <fullName evidence="4">GtrA family protein</fullName>
    </recommendedName>
</protein>
<feature type="transmembrane region" description="Helical" evidence="1">
    <location>
        <begin position="344"/>
        <end position="362"/>
    </location>
</feature>
<comment type="caution">
    <text evidence="2">The sequence shown here is derived from an EMBL/GenBank/DDBJ whole genome shotgun (WGS) entry which is preliminary data.</text>
</comment>
<dbReference type="Proteomes" id="UP000310754">
    <property type="component" value="Unassembled WGS sequence"/>
</dbReference>
<dbReference type="EMBL" id="SSOA01000007">
    <property type="protein sequence ID" value="THF49055.1"/>
    <property type="molecule type" value="Genomic_DNA"/>
</dbReference>